<evidence type="ECO:0000256" key="1">
    <source>
        <dbReference type="ARBA" id="ARBA00023002"/>
    </source>
</evidence>
<dbReference type="GO" id="GO:0016491">
    <property type="term" value="F:oxidoreductase activity"/>
    <property type="evidence" value="ECO:0007669"/>
    <property type="project" value="UniProtKB-KW"/>
</dbReference>
<name>A0A2A9E707_9MICO</name>
<sequence>MTKTIIITGASDGIGEAAAAELVRGGHTVVVVGRSASKTEAVATKLGVPFYVADFADLSQVRTLAAELLAAYPRIDVLANNAGGIMGERALTVDGNEKTFQVNHLAPFLLTTLLMPALVAGRATVIQTASRAAYAFGRFNIDDLQNATSYAPQRAYGNGKLANILFTRELQRRFGDQGINAVSFHPGVVGTSFASDTTHVMRFFYHSPLKRLFTISPEKGADQLVWLAQGTPGSTFEPGAYYESRAIATKVKPEMYDDELARVLWEKSEALVAQTS</sequence>
<comment type="caution">
    <text evidence="2">The sequence shown here is derived from an EMBL/GenBank/DDBJ whole genome shotgun (WGS) entry which is preliminary data.</text>
</comment>
<evidence type="ECO:0000313" key="3">
    <source>
        <dbReference type="Proteomes" id="UP000225548"/>
    </source>
</evidence>
<protein>
    <submittedName>
        <fullName evidence="2">Short-subunit dehydrogenase</fullName>
    </submittedName>
</protein>
<dbReference type="EMBL" id="PDJG01000001">
    <property type="protein sequence ID" value="PFG34847.1"/>
    <property type="molecule type" value="Genomic_DNA"/>
</dbReference>
<accession>A0A2A9E707</accession>
<dbReference type="RefSeq" id="WP_098455816.1">
    <property type="nucleotide sequence ID" value="NZ_PDJG01000001.1"/>
</dbReference>
<organism evidence="2 3">
    <name type="scientific">Sanguibacter antarcticus</name>
    <dbReference type="NCBI Taxonomy" id="372484"/>
    <lineage>
        <taxon>Bacteria</taxon>
        <taxon>Bacillati</taxon>
        <taxon>Actinomycetota</taxon>
        <taxon>Actinomycetes</taxon>
        <taxon>Micrococcales</taxon>
        <taxon>Sanguibacteraceae</taxon>
        <taxon>Sanguibacter</taxon>
    </lineage>
</organism>
<dbReference type="Pfam" id="PF00106">
    <property type="entry name" value="adh_short"/>
    <property type="match status" value="1"/>
</dbReference>
<keyword evidence="1" id="KW-0560">Oxidoreductase</keyword>
<dbReference type="InterPro" id="IPR036291">
    <property type="entry name" value="NAD(P)-bd_dom_sf"/>
</dbReference>
<dbReference type="OrthoDB" id="4577644at2"/>
<proteinExistence type="predicted"/>
<reference evidence="2 3" key="1">
    <citation type="submission" date="2017-10" db="EMBL/GenBank/DDBJ databases">
        <title>Sequencing the genomes of 1000 actinobacteria strains.</title>
        <authorList>
            <person name="Klenk H.-P."/>
        </authorList>
    </citation>
    <scope>NUCLEOTIDE SEQUENCE [LARGE SCALE GENOMIC DNA]</scope>
    <source>
        <strain evidence="2 3">DSM 18966</strain>
    </source>
</reference>
<dbReference type="Proteomes" id="UP000225548">
    <property type="component" value="Unassembled WGS sequence"/>
</dbReference>
<dbReference type="InterPro" id="IPR002347">
    <property type="entry name" value="SDR_fam"/>
</dbReference>
<gene>
    <name evidence="2" type="ORF">ATL42_2775</name>
</gene>
<dbReference type="SUPFAM" id="SSF51735">
    <property type="entry name" value="NAD(P)-binding Rossmann-fold domains"/>
    <property type="match status" value="1"/>
</dbReference>
<evidence type="ECO:0000313" key="2">
    <source>
        <dbReference type="EMBL" id="PFG34847.1"/>
    </source>
</evidence>
<dbReference type="PANTHER" id="PTHR43157:SF31">
    <property type="entry name" value="PHOSPHATIDYLINOSITOL-GLYCAN BIOSYNTHESIS CLASS F PROTEIN"/>
    <property type="match status" value="1"/>
</dbReference>
<dbReference type="PRINTS" id="PR00081">
    <property type="entry name" value="GDHRDH"/>
</dbReference>
<dbReference type="AlphaFoldDB" id="A0A2A9E707"/>
<dbReference type="PANTHER" id="PTHR43157">
    <property type="entry name" value="PHOSPHATIDYLINOSITOL-GLYCAN BIOSYNTHESIS CLASS F PROTEIN-RELATED"/>
    <property type="match status" value="1"/>
</dbReference>
<keyword evidence="3" id="KW-1185">Reference proteome</keyword>
<dbReference type="Gene3D" id="3.40.50.720">
    <property type="entry name" value="NAD(P)-binding Rossmann-like Domain"/>
    <property type="match status" value="1"/>
</dbReference>